<keyword evidence="2" id="KW-1185">Reference proteome</keyword>
<accession>A0ACC2TH35</accession>
<organism evidence="1 2">
    <name type="scientific">Entomophthora muscae</name>
    <dbReference type="NCBI Taxonomy" id="34485"/>
    <lineage>
        <taxon>Eukaryota</taxon>
        <taxon>Fungi</taxon>
        <taxon>Fungi incertae sedis</taxon>
        <taxon>Zoopagomycota</taxon>
        <taxon>Entomophthoromycotina</taxon>
        <taxon>Entomophthoromycetes</taxon>
        <taxon>Entomophthorales</taxon>
        <taxon>Entomophthoraceae</taxon>
        <taxon>Entomophthora</taxon>
    </lineage>
</organism>
<proteinExistence type="predicted"/>
<gene>
    <name evidence="1" type="ORF">DSO57_1011586</name>
</gene>
<reference evidence="1" key="1">
    <citation type="submission" date="2022-04" db="EMBL/GenBank/DDBJ databases">
        <title>Genome of the entomopathogenic fungus Entomophthora muscae.</title>
        <authorList>
            <person name="Elya C."/>
            <person name="Lovett B.R."/>
            <person name="Lee E."/>
            <person name="Macias A.M."/>
            <person name="Hajek A.E."/>
            <person name="De Bivort B.L."/>
            <person name="Kasson M.T."/>
            <person name="De Fine Licht H.H."/>
            <person name="Stajich J.E."/>
        </authorList>
    </citation>
    <scope>NUCLEOTIDE SEQUENCE</scope>
    <source>
        <strain evidence="1">Berkeley</strain>
    </source>
</reference>
<comment type="caution">
    <text evidence="1">The sequence shown here is derived from an EMBL/GenBank/DDBJ whole genome shotgun (WGS) entry which is preliminary data.</text>
</comment>
<dbReference type="Proteomes" id="UP001165960">
    <property type="component" value="Unassembled WGS sequence"/>
</dbReference>
<evidence type="ECO:0000313" key="2">
    <source>
        <dbReference type="Proteomes" id="UP001165960"/>
    </source>
</evidence>
<dbReference type="EMBL" id="QTSX02002880">
    <property type="protein sequence ID" value="KAJ9073910.1"/>
    <property type="molecule type" value="Genomic_DNA"/>
</dbReference>
<protein>
    <submittedName>
        <fullName evidence="1">Uncharacterized protein</fullName>
    </submittedName>
</protein>
<name>A0ACC2TH35_9FUNG</name>
<sequence length="188" mass="22000">MQISKILFSGCIPNLFRRRHKVSQESEAPVIFDAHAHVTESGPCLKRWISMYEEVLLKVGESGVEVPCFNFGCQPEAGMVEKVARYLEKIEIPEDPEPFRPEPTDWHPSTFKSGKSRVMAFAYDFLICASSRDPTFIDFIKQVEQLSQRRFTEEFGLKYFYWPLWASYTMPEILGEYRWDKEIIFSHV</sequence>
<evidence type="ECO:0000313" key="1">
    <source>
        <dbReference type="EMBL" id="KAJ9073910.1"/>
    </source>
</evidence>